<dbReference type="GO" id="GO:0006559">
    <property type="term" value="P:L-phenylalanine catabolic process"/>
    <property type="evidence" value="ECO:0007669"/>
    <property type="project" value="UniProtKB-KW"/>
</dbReference>
<comment type="subunit">
    <text evidence="6">Homodimer.</text>
</comment>
<dbReference type="Gene3D" id="3.10.180.10">
    <property type="entry name" value="2,3-Dihydroxybiphenyl 1,2-Dioxygenase, domain 1"/>
    <property type="match status" value="2"/>
</dbReference>
<comment type="cofactor">
    <cofactor evidence="22">
        <name>Fe cation</name>
        <dbReference type="ChEBI" id="CHEBI:24875"/>
    </cofactor>
    <text evidence="22">Binds 1 Fe cation per subunit.</text>
</comment>
<dbReference type="InterPro" id="IPR037523">
    <property type="entry name" value="VOC_core"/>
</dbReference>
<dbReference type="PANTHER" id="PTHR11959:SF1">
    <property type="entry name" value="4-HYDROXYPHENYLPYRUVATE DIOXYGENASE"/>
    <property type="match status" value="1"/>
</dbReference>
<dbReference type="PANTHER" id="PTHR11959">
    <property type="entry name" value="4-HYDROXYPHENYLPYRUVATE DIOXYGENASE"/>
    <property type="match status" value="1"/>
</dbReference>
<dbReference type="GO" id="GO:0046872">
    <property type="term" value="F:metal ion binding"/>
    <property type="evidence" value="ECO:0007669"/>
    <property type="project" value="UniProtKB-KW"/>
</dbReference>
<dbReference type="InterPro" id="IPR041736">
    <property type="entry name" value="4OHPhenylPyrv_dOase_N"/>
</dbReference>
<keyword evidence="17" id="KW-0472">Membrane</keyword>
<keyword evidence="8" id="KW-0963">Cytoplasm</keyword>
<evidence type="ECO:0000256" key="15">
    <source>
        <dbReference type="ARBA" id="ARBA00023004"/>
    </source>
</evidence>
<evidence type="ECO:0000256" key="20">
    <source>
        <dbReference type="ARBA" id="ARBA00048047"/>
    </source>
</evidence>
<comment type="subcellular location">
    <subcellularLocation>
        <location evidence="3">Cytoplasm</location>
    </subcellularLocation>
    <subcellularLocation>
        <location evidence="2">Endoplasmic reticulum membrane</location>
        <topology evidence="2">Peripheral membrane protein</topology>
    </subcellularLocation>
    <subcellularLocation>
        <location evidence="1">Golgi apparatus membrane</location>
        <topology evidence="1">Peripheral membrane protein</topology>
    </subcellularLocation>
</comment>
<evidence type="ECO:0000256" key="7">
    <source>
        <dbReference type="ARBA" id="ARBA00018452"/>
    </source>
</evidence>
<dbReference type="GO" id="GO:0005789">
    <property type="term" value="C:endoplasmic reticulum membrane"/>
    <property type="evidence" value="ECO:0007669"/>
    <property type="project" value="UniProtKB-SubCell"/>
</dbReference>
<proteinExistence type="inferred from homology"/>
<keyword evidence="13" id="KW-0223">Dioxygenase</keyword>
<keyword evidence="16" id="KW-0333">Golgi apparatus</keyword>
<evidence type="ECO:0000259" key="23">
    <source>
        <dbReference type="PROSITE" id="PS51819"/>
    </source>
</evidence>
<dbReference type="EMBL" id="JARGDH010000003">
    <property type="protein sequence ID" value="KAL0272701.1"/>
    <property type="molecule type" value="Genomic_DNA"/>
</dbReference>
<evidence type="ECO:0000256" key="12">
    <source>
        <dbReference type="ARBA" id="ARBA00022878"/>
    </source>
</evidence>
<evidence type="ECO:0000256" key="17">
    <source>
        <dbReference type="ARBA" id="ARBA00023136"/>
    </source>
</evidence>
<evidence type="ECO:0000256" key="1">
    <source>
        <dbReference type="ARBA" id="ARBA00004395"/>
    </source>
</evidence>
<reference evidence="24" key="1">
    <citation type="journal article" date="2024" name="Gigascience">
        <title>Chromosome-level genome of the poultry shaft louse Menopon gallinae provides insight into the host-switching and adaptive evolution of parasitic lice.</title>
        <authorList>
            <person name="Xu Y."/>
            <person name="Ma L."/>
            <person name="Liu S."/>
            <person name="Liang Y."/>
            <person name="Liu Q."/>
            <person name="He Z."/>
            <person name="Tian L."/>
            <person name="Duan Y."/>
            <person name="Cai W."/>
            <person name="Li H."/>
            <person name="Song F."/>
        </authorList>
    </citation>
    <scope>NUCLEOTIDE SEQUENCE</scope>
    <source>
        <strain evidence="24">Cailab_2023a</strain>
    </source>
</reference>
<dbReference type="SUPFAM" id="SSF54593">
    <property type="entry name" value="Glyoxalase/Bleomycin resistance protein/Dihydroxybiphenyl dioxygenase"/>
    <property type="match status" value="1"/>
</dbReference>
<feature type="domain" description="VOC" evidence="23">
    <location>
        <begin position="18"/>
        <end position="149"/>
    </location>
</feature>
<dbReference type="AlphaFoldDB" id="A0AAW2HSQ9"/>
<evidence type="ECO:0000256" key="5">
    <source>
        <dbReference type="ARBA" id="ARBA00005877"/>
    </source>
</evidence>
<evidence type="ECO:0000256" key="10">
    <source>
        <dbReference type="ARBA" id="ARBA00022737"/>
    </source>
</evidence>
<evidence type="ECO:0000256" key="22">
    <source>
        <dbReference type="PIRSR" id="PIRSR009283-1"/>
    </source>
</evidence>
<comment type="function">
    <text evidence="19">Catalyzes the conversion of 4-hydroxyphenylpyruvic acid to homogentisic acid, one of the steps in tyrosine catabolism.</text>
</comment>
<dbReference type="InterPro" id="IPR004360">
    <property type="entry name" value="Glyas_Fos-R_dOase_dom"/>
</dbReference>
<evidence type="ECO:0000313" key="24">
    <source>
        <dbReference type="EMBL" id="KAL0272701.1"/>
    </source>
</evidence>
<dbReference type="InterPro" id="IPR029068">
    <property type="entry name" value="Glyas_Bleomycin-R_OHBP_Dase"/>
</dbReference>
<keyword evidence="14" id="KW-0560">Oxidoreductase</keyword>
<evidence type="ECO:0000256" key="3">
    <source>
        <dbReference type="ARBA" id="ARBA00004496"/>
    </source>
</evidence>
<dbReference type="CDD" id="cd07250">
    <property type="entry name" value="HPPD_C_like"/>
    <property type="match status" value="1"/>
</dbReference>
<evidence type="ECO:0000256" key="9">
    <source>
        <dbReference type="ARBA" id="ARBA00022723"/>
    </source>
</evidence>
<protein>
    <recommendedName>
        <fullName evidence="7 21">4-hydroxyphenylpyruvate dioxygenase</fullName>
    </recommendedName>
</protein>
<dbReference type="GO" id="GO:0003868">
    <property type="term" value="F:4-hydroxyphenylpyruvate dioxygenase activity"/>
    <property type="evidence" value="ECO:0007669"/>
    <property type="project" value="UniProtKB-EC"/>
</dbReference>
<evidence type="ECO:0000256" key="2">
    <source>
        <dbReference type="ARBA" id="ARBA00004406"/>
    </source>
</evidence>
<dbReference type="NCBIfam" id="TIGR01263">
    <property type="entry name" value="4HPPD"/>
    <property type="match status" value="1"/>
</dbReference>
<dbReference type="GO" id="GO:0000139">
    <property type="term" value="C:Golgi membrane"/>
    <property type="evidence" value="ECO:0007669"/>
    <property type="project" value="UniProtKB-SubCell"/>
</dbReference>
<dbReference type="Pfam" id="PF00903">
    <property type="entry name" value="Glyoxalase"/>
    <property type="match status" value="2"/>
</dbReference>
<keyword evidence="15 22" id="KW-0408">Iron</keyword>
<dbReference type="FunFam" id="3.10.180.10:FF:000008">
    <property type="entry name" value="4-hydroxyphenylpyruvate dioxygenase"/>
    <property type="match status" value="1"/>
</dbReference>
<keyword evidence="18" id="KW-0585">Phenylalanine catabolism</keyword>
<dbReference type="CDD" id="cd08342">
    <property type="entry name" value="HPPD_N_like"/>
    <property type="match status" value="1"/>
</dbReference>
<evidence type="ECO:0000256" key="13">
    <source>
        <dbReference type="ARBA" id="ARBA00022964"/>
    </source>
</evidence>
<evidence type="ECO:0000256" key="16">
    <source>
        <dbReference type="ARBA" id="ARBA00023034"/>
    </source>
</evidence>
<evidence type="ECO:0000256" key="6">
    <source>
        <dbReference type="ARBA" id="ARBA00011738"/>
    </source>
</evidence>
<dbReference type="InterPro" id="IPR041735">
    <property type="entry name" value="4OHPhenylPyrv_dOase_C"/>
</dbReference>
<dbReference type="GO" id="GO:0042803">
    <property type="term" value="F:protein homodimerization activity"/>
    <property type="evidence" value="ECO:0007669"/>
    <property type="project" value="UniProtKB-ARBA"/>
</dbReference>
<accession>A0AAW2HSQ9</accession>
<dbReference type="InterPro" id="IPR005956">
    <property type="entry name" value="4OHPhenylPyrv_dOase"/>
</dbReference>
<evidence type="ECO:0000256" key="8">
    <source>
        <dbReference type="ARBA" id="ARBA00022490"/>
    </source>
</evidence>
<dbReference type="PROSITE" id="PS51819">
    <property type="entry name" value="VOC"/>
    <property type="match status" value="2"/>
</dbReference>
<evidence type="ECO:0000256" key="19">
    <source>
        <dbReference type="ARBA" id="ARBA00033727"/>
    </source>
</evidence>
<evidence type="ECO:0000256" key="11">
    <source>
        <dbReference type="ARBA" id="ARBA00022824"/>
    </source>
</evidence>
<keyword evidence="10" id="KW-0677">Repeat</keyword>
<evidence type="ECO:0000256" key="18">
    <source>
        <dbReference type="ARBA" id="ARBA00023232"/>
    </source>
</evidence>
<comment type="caution">
    <text evidence="24">The sequence shown here is derived from an EMBL/GenBank/DDBJ whole genome shotgun (WGS) entry which is preliminary data.</text>
</comment>
<evidence type="ECO:0000256" key="21">
    <source>
        <dbReference type="PIRNR" id="PIRNR009283"/>
    </source>
</evidence>
<evidence type="ECO:0000256" key="14">
    <source>
        <dbReference type="ARBA" id="ARBA00023002"/>
    </source>
</evidence>
<keyword evidence="9 22" id="KW-0479">Metal-binding</keyword>
<name>A0AAW2HSQ9_9NEOP</name>
<feature type="binding site" evidence="22">
    <location>
        <position position="349"/>
    </location>
    <ligand>
        <name>Fe cation</name>
        <dbReference type="ChEBI" id="CHEBI:24875"/>
    </ligand>
</feature>
<keyword evidence="12" id="KW-0828">Tyrosine catabolism</keyword>
<feature type="binding site" evidence="22">
    <location>
        <position position="266"/>
    </location>
    <ligand>
        <name>Fe cation</name>
        <dbReference type="ChEBI" id="CHEBI:24875"/>
    </ligand>
</feature>
<feature type="domain" description="VOC" evidence="23">
    <location>
        <begin position="180"/>
        <end position="338"/>
    </location>
</feature>
<comment type="pathway">
    <text evidence="4">Amino-acid degradation; L-phenylalanine degradation; acetoacetate and fumarate from L-phenylalanine: step 3/6.</text>
</comment>
<comment type="catalytic activity">
    <reaction evidence="20">
        <text>3-(4-hydroxyphenyl)pyruvate + O2 = homogentisate + CO2</text>
        <dbReference type="Rhea" id="RHEA:16189"/>
        <dbReference type="ChEBI" id="CHEBI:15379"/>
        <dbReference type="ChEBI" id="CHEBI:16169"/>
        <dbReference type="ChEBI" id="CHEBI:16526"/>
        <dbReference type="ChEBI" id="CHEBI:36242"/>
        <dbReference type="EC" id="1.13.11.27"/>
    </reaction>
    <physiologicalReaction direction="left-to-right" evidence="20">
        <dbReference type="Rhea" id="RHEA:16190"/>
    </physiologicalReaction>
</comment>
<dbReference type="GO" id="GO:0006572">
    <property type="term" value="P:L-tyrosine catabolic process"/>
    <property type="evidence" value="ECO:0007669"/>
    <property type="project" value="UniProtKB-KW"/>
</dbReference>
<gene>
    <name evidence="24" type="ORF">PYX00_005572</name>
</gene>
<evidence type="ECO:0000256" key="4">
    <source>
        <dbReference type="ARBA" id="ARBA00005162"/>
    </source>
</evidence>
<sequence>MTTYTDKGVKPDGGRFLSFDHITFWVGNAKQAASYYCTRLGFEPMAYRGLENGSRKKAIHVVRQNKIIFAFVSAYEPYDKELSDHLIKHGDGVKDVAFSVEDLDTIVKRARERGAKVVKDIWEESDQYGTVRFAVVQTYGDTTHTLIDRSGYKGLFLPGFGPPMQNDSLSPKLLPGKLDFIDHVVGNQPDAGMEPTAQWYEKNLIFHRFWSVDDTQLHTEYSALRSIVMTNWEETIKMPINEPAIGKKKSQIQEYVDYYGGAGVQHIALNTQDIITAIRNLKSRGMEFLSVPDTYYDNLRKRLKADKMEIIEDLDILQELKILVDYDENGYLLQIFTKNMQDRPTLFLEVIQRHNHNGFGAGNFKALFEAIELEQAQRGNL</sequence>
<feature type="binding site" evidence="22">
    <location>
        <position position="183"/>
    </location>
    <ligand>
        <name>Fe cation</name>
        <dbReference type="ChEBI" id="CHEBI:24875"/>
    </ligand>
</feature>
<organism evidence="24">
    <name type="scientific">Menopon gallinae</name>
    <name type="common">poultry shaft louse</name>
    <dbReference type="NCBI Taxonomy" id="328185"/>
    <lineage>
        <taxon>Eukaryota</taxon>
        <taxon>Metazoa</taxon>
        <taxon>Ecdysozoa</taxon>
        <taxon>Arthropoda</taxon>
        <taxon>Hexapoda</taxon>
        <taxon>Insecta</taxon>
        <taxon>Pterygota</taxon>
        <taxon>Neoptera</taxon>
        <taxon>Paraneoptera</taxon>
        <taxon>Psocodea</taxon>
        <taxon>Troctomorpha</taxon>
        <taxon>Phthiraptera</taxon>
        <taxon>Amblycera</taxon>
        <taxon>Menoponidae</taxon>
        <taxon>Menopon</taxon>
    </lineage>
</organism>
<keyword evidence="11" id="KW-0256">Endoplasmic reticulum</keyword>
<dbReference type="FunFam" id="3.10.180.10:FF:000022">
    <property type="entry name" value="4-hydroxyphenylpyruvate dioxygenase"/>
    <property type="match status" value="1"/>
</dbReference>
<dbReference type="PIRSF" id="PIRSF009283">
    <property type="entry name" value="HPP_dOase"/>
    <property type="match status" value="1"/>
</dbReference>
<comment type="similarity">
    <text evidence="5 21">Belongs to the 4HPPD family.</text>
</comment>